<sequence>MSRNCLKIHPNYIKEFAIKILNLKPHNASCKQIHSTLKWFSENWRGRLNVTCLESMAKIYSWYVINSKSELKYLSDELTEEEIKYIVHNMNQSDKYDEFLLDENNEILNEMNVLYSDILPEDQLDIDHIINLQYRLFNSQLQSTDTVVNNIHNNEFLGNKNFDVDEVMNEFDDNFFE</sequence>
<gene>
    <name evidence="1" type="ORF">RFULGI_LOCUS15138</name>
</gene>
<proteinExistence type="predicted"/>
<dbReference type="OrthoDB" id="2444755at2759"/>
<evidence type="ECO:0000313" key="2">
    <source>
        <dbReference type="Proteomes" id="UP000789396"/>
    </source>
</evidence>
<name>A0A9N9JEB9_9GLOM</name>
<organism evidence="1 2">
    <name type="scientific">Racocetra fulgida</name>
    <dbReference type="NCBI Taxonomy" id="60492"/>
    <lineage>
        <taxon>Eukaryota</taxon>
        <taxon>Fungi</taxon>
        <taxon>Fungi incertae sedis</taxon>
        <taxon>Mucoromycota</taxon>
        <taxon>Glomeromycotina</taxon>
        <taxon>Glomeromycetes</taxon>
        <taxon>Diversisporales</taxon>
        <taxon>Gigasporaceae</taxon>
        <taxon>Racocetra</taxon>
    </lineage>
</organism>
<dbReference type="Proteomes" id="UP000789396">
    <property type="component" value="Unassembled WGS sequence"/>
</dbReference>
<reference evidence="1" key="1">
    <citation type="submission" date="2021-06" db="EMBL/GenBank/DDBJ databases">
        <authorList>
            <person name="Kallberg Y."/>
            <person name="Tangrot J."/>
            <person name="Rosling A."/>
        </authorList>
    </citation>
    <scope>NUCLEOTIDE SEQUENCE</scope>
    <source>
        <strain evidence="1">IN212</strain>
    </source>
</reference>
<protein>
    <submittedName>
        <fullName evidence="1">3528_t:CDS:1</fullName>
    </submittedName>
</protein>
<keyword evidence="2" id="KW-1185">Reference proteome</keyword>
<accession>A0A9N9JEB9</accession>
<evidence type="ECO:0000313" key="1">
    <source>
        <dbReference type="EMBL" id="CAG8772188.1"/>
    </source>
</evidence>
<dbReference type="EMBL" id="CAJVPZ010047219">
    <property type="protein sequence ID" value="CAG8772188.1"/>
    <property type="molecule type" value="Genomic_DNA"/>
</dbReference>
<comment type="caution">
    <text evidence="1">The sequence shown here is derived from an EMBL/GenBank/DDBJ whole genome shotgun (WGS) entry which is preliminary data.</text>
</comment>
<dbReference type="AlphaFoldDB" id="A0A9N9JEB9"/>